<feature type="region of interest" description="Disordered" evidence="1">
    <location>
        <begin position="388"/>
        <end position="422"/>
    </location>
</feature>
<proteinExistence type="predicted"/>
<reference evidence="2 3" key="1">
    <citation type="submission" date="2019-06" db="EMBL/GenBank/DDBJ databases">
        <authorList>
            <person name="Palmer J.M."/>
        </authorList>
    </citation>
    <scope>NUCLEOTIDE SEQUENCE [LARGE SCALE GENOMIC DNA]</scope>
    <source>
        <strain evidence="2 3">TWF191</strain>
    </source>
</reference>
<dbReference type="Proteomes" id="UP000483672">
    <property type="component" value="Unassembled WGS sequence"/>
</dbReference>
<protein>
    <submittedName>
        <fullName evidence="2">Uncharacterized protein</fullName>
    </submittedName>
</protein>
<dbReference type="PANTHER" id="PTHR34618">
    <property type="entry name" value="SURFACE PROTEIN MAS1, PUTATIVE-RELATED"/>
    <property type="match status" value="1"/>
</dbReference>
<gene>
    <name evidence="2" type="ORF">TWF191_000438</name>
</gene>
<evidence type="ECO:0000313" key="3">
    <source>
        <dbReference type="Proteomes" id="UP000483672"/>
    </source>
</evidence>
<dbReference type="EMBL" id="WIPF01000101">
    <property type="protein sequence ID" value="KAF3209381.1"/>
    <property type="molecule type" value="Genomic_DNA"/>
</dbReference>
<feature type="region of interest" description="Disordered" evidence="1">
    <location>
        <begin position="260"/>
        <end position="283"/>
    </location>
</feature>
<name>A0A7C8QE81_ORBOL</name>
<dbReference type="PANTHER" id="PTHR34618:SF4">
    <property type="entry name" value="CAS1"/>
    <property type="match status" value="1"/>
</dbReference>
<feature type="region of interest" description="Disordered" evidence="1">
    <location>
        <begin position="301"/>
        <end position="321"/>
    </location>
</feature>
<sequence>MYLAEDRPKRNIGREYCNAHPLHLTFDFVIMLKHRGNTPPAKSFTMHISSLIAGSMLASYVAGHALIISIQGLVDGKNAGPMGQAMGYDRAVPLNGQDLRHVPIFDQRSIATWNGCGKNILTGTLSPSRVAVAQASRGEIAQAKAGGQLFMVLHQVNGDGNGPFTCAINTDGSAKRGSFKKVDIAKQVPGQNPDLNAVSATNHPLIVNLPANLECTGTFGNKDKVCIIRCQNFAINGPFGSCAAFQLVEELNSLFRRDEDASVKAKRQEEVGPEKKEPEVGKGATDADIAKLMSAFDTSTKKIKRQEEVGPEKKEPEVGKGATDADIAKLMSAFDTSTKMVKRATSESEKVEDTVKALTQGDAVPEKQLNKLRTQVKQRIRNGTLANKAEEAGKKYHEKKVRLRMKSGSWKNKKPAEKKKDN</sequence>
<evidence type="ECO:0000313" key="2">
    <source>
        <dbReference type="EMBL" id="KAF3209381.1"/>
    </source>
</evidence>
<feature type="compositionally biased region" description="Basic and acidic residues" evidence="1">
    <location>
        <begin position="305"/>
        <end position="318"/>
    </location>
</feature>
<dbReference type="AlphaFoldDB" id="A0A7C8QE81"/>
<accession>A0A7C8QE81</accession>
<feature type="compositionally biased region" description="Basic residues" evidence="1">
    <location>
        <begin position="396"/>
        <end position="413"/>
    </location>
</feature>
<dbReference type="Pfam" id="PF11327">
    <property type="entry name" value="Egh16-like"/>
    <property type="match status" value="1"/>
</dbReference>
<dbReference type="InterPro" id="IPR021476">
    <property type="entry name" value="Egh16-like"/>
</dbReference>
<comment type="caution">
    <text evidence="2">The sequence shown here is derived from an EMBL/GenBank/DDBJ whole genome shotgun (WGS) entry which is preliminary data.</text>
</comment>
<evidence type="ECO:0000256" key="1">
    <source>
        <dbReference type="SAM" id="MobiDB-lite"/>
    </source>
</evidence>
<feature type="compositionally biased region" description="Basic and acidic residues" evidence="1">
    <location>
        <begin position="260"/>
        <end position="280"/>
    </location>
</feature>
<organism evidence="2 3">
    <name type="scientific">Orbilia oligospora</name>
    <name type="common">Nematode-trapping fungus</name>
    <name type="synonym">Arthrobotrys oligospora</name>
    <dbReference type="NCBI Taxonomy" id="2813651"/>
    <lineage>
        <taxon>Eukaryota</taxon>
        <taxon>Fungi</taxon>
        <taxon>Dikarya</taxon>
        <taxon>Ascomycota</taxon>
        <taxon>Pezizomycotina</taxon>
        <taxon>Orbiliomycetes</taxon>
        <taxon>Orbiliales</taxon>
        <taxon>Orbiliaceae</taxon>
        <taxon>Orbilia</taxon>
    </lineage>
</organism>